<keyword evidence="3" id="KW-0997">Cell inner membrane</keyword>
<comment type="function">
    <text evidence="12">Fluoride-specific ion channel. Important for reducing fluoride concentration in the cell, thus reducing its toxicity.</text>
</comment>
<organism evidence="13 14">
    <name type="scientific">Simiduia aestuariiviva</name>
    <dbReference type="NCBI Taxonomy" id="1510459"/>
    <lineage>
        <taxon>Bacteria</taxon>
        <taxon>Pseudomonadati</taxon>
        <taxon>Pseudomonadota</taxon>
        <taxon>Gammaproteobacteria</taxon>
        <taxon>Cellvibrionales</taxon>
        <taxon>Cellvibrionaceae</taxon>
        <taxon>Simiduia</taxon>
    </lineage>
</organism>
<dbReference type="PANTHER" id="PTHR28259:SF1">
    <property type="entry name" value="FLUORIDE EXPORT PROTEIN 1-RELATED"/>
    <property type="match status" value="1"/>
</dbReference>
<keyword evidence="8 12" id="KW-0472">Membrane</keyword>
<dbReference type="Proteomes" id="UP000559987">
    <property type="component" value="Unassembled WGS sequence"/>
</dbReference>
<keyword evidence="6 12" id="KW-0915">Sodium</keyword>
<feature type="transmembrane region" description="Helical" evidence="12">
    <location>
        <begin position="96"/>
        <end position="117"/>
    </location>
</feature>
<evidence type="ECO:0000256" key="9">
    <source>
        <dbReference type="ARBA" id="ARBA00023303"/>
    </source>
</evidence>
<evidence type="ECO:0000256" key="10">
    <source>
        <dbReference type="ARBA" id="ARBA00035120"/>
    </source>
</evidence>
<comment type="similarity">
    <text evidence="10 12">Belongs to the fluoride channel Fluc/FEX (TC 1.A.43) family.</text>
</comment>
<keyword evidence="12" id="KW-0813">Transport</keyword>
<keyword evidence="9 12" id="KW-0407">Ion channel</keyword>
<dbReference type="HAMAP" id="MF_00454">
    <property type="entry name" value="FluC"/>
    <property type="match status" value="1"/>
</dbReference>
<reference evidence="13 14" key="1">
    <citation type="submission" date="2020-08" db="EMBL/GenBank/DDBJ databases">
        <title>Genomic Encyclopedia of Type Strains, Phase III (KMG-III): the genomes of soil and plant-associated and newly described type strains.</title>
        <authorList>
            <person name="Whitman W."/>
        </authorList>
    </citation>
    <scope>NUCLEOTIDE SEQUENCE [LARGE SCALE GENOMIC DNA]</scope>
    <source>
        <strain evidence="13 14">CECT 8571</strain>
    </source>
</reference>
<evidence type="ECO:0000256" key="3">
    <source>
        <dbReference type="ARBA" id="ARBA00022519"/>
    </source>
</evidence>
<keyword evidence="2 12" id="KW-1003">Cell membrane</keyword>
<feature type="binding site" evidence="12">
    <location>
        <position position="74"/>
    </location>
    <ligand>
        <name>Na(+)</name>
        <dbReference type="ChEBI" id="CHEBI:29101"/>
        <note>structural</note>
    </ligand>
</feature>
<dbReference type="RefSeq" id="WP_183909807.1">
    <property type="nucleotide sequence ID" value="NZ_JACHXZ010000002.1"/>
</dbReference>
<gene>
    <name evidence="12" type="primary">fluC</name>
    <name evidence="12" type="synonym">crcB</name>
    <name evidence="13" type="ORF">FHS30_001501</name>
</gene>
<evidence type="ECO:0000256" key="8">
    <source>
        <dbReference type="ARBA" id="ARBA00023136"/>
    </source>
</evidence>
<evidence type="ECO:0000256" key="1">
    <source>
        <dbReference type="ARBA" id="ARBA00004651"/>
    </source>
</evidence>
<evidence type="ECO:0000256" key="5">
    <source>
        <dbReference type="ARBA" id="ARBA00022989"/>
    </source>
</evidence>
<comment type="subcellular location">
    <subcellularLocation>
        <location evidence="1 12">Cell membrane</location>
        <topology evidence="1 12">Multi-pass membrane protein</topology>
    </subcellularLocation>
</comment>
<evidence type="ECO:0000313" key="13">
    <source>
        <dbReference type="EMBL" id="MBB3168317.1"/>
    </source>
</evidence>
<dbReference type="GO" id="GO:0062054">
    <property type="term" value="F:fluoride channel activity"/>
    <property type="evidence" value="ECO:0007669"/>
    <property type="project" value="UniProtKB-UniRule"/>
</dbReference>
<feature type="binding site" evidence="12">
    <location>
        <position position="77"/>
    </location>
    <ligand>
        <name>Na(+)</name>
        <dbReference type="ChEBI" id="CHEBI:29101"/>
        <note>structural</note>
    </ligand>
</feature>
<feature type="transmembrane region" description="Helical" evidence="12">
    <location>
        <begin position="32"/>
        <end position="55"/>
    </location>
</feature>
<keyword evidence="14" id="KW-1185">Reference proteome</keyword>
<keyword evidence="7 12" id="KW-0406">Ion transport</keyword>
<protein>
    <recommendedName>
        <fullName evidence="12">Fluoride-specific ion channel FluC</fullName>
    </recommendedName>
</protein>
<dbReference type="PANTHER" id="PTHR28259">
    <property type="entry name" value="FLUORIDE EXPORT PROTEIN 1-RELATED"/>
    <property type="match status" value="1"/>
</dbReference>
<keyword evidence="5 12" id="KW-1133">Transmembrane helix</keyword>
<proteinExistence type="inferred from homology"/>
<evidence type="ECO:0000256" key="12">
    <source>
        <dbReference type="HAMAP-Rule" id="MF_00454"/>
    </source>
</evidence>
<evidence type="ECO:0000256" key="6">
    <source>
        <dbReference type="ARBA" id="ARBA00023053"/>
    </source>
</evidence>
<comment type="catalytic activity">
    <reaction evidence="11">
        <text>fluoride(in) = fluoride(out)</text>
        <dbReference type="Rhea" id="RHEA:76159"/>
        <dbReference type="ChEBI" id="CHEBI:17051"/>
    </reaction>
    <physiologicalReaction direction="left-to-right" evidence="11">
        <dbReference type="Rhea" id="RHEA:76160"/>
    </physiologicalReaction>
</comment>
<dbReference type="GO" id="GO:0140114">
    <property type="term" value="P:cellular detoxification of fluoride"/>
    <property type="evidence" value="ECO:0007669"/>
    <property type="project" value="UniProtKB-UniRule"/>
</dbReference>
<evidence type="ECO:0000313" key="14">
    <source>
        <dbReference type="Proteomes" id="UP000559987"/>
    </source>
</evidence>
<keyword evidence="12" id="KW-0479">Metal-binding</keyword>
<evidence type="ECO:0000256" key="4">
    <source>
        <dbReference type="ARBA" id="ARBA00022692"/>
    </source>
</evidence>
<feature type="transmembrane region" description="Helical" evidence="12">
    <location>
        <begin position="67"/>
        <end position="90"/>
    </location>
</feature>
<name>A0A839USF0_9GAMM</name>
<dbReference type="GO" id="GO:0046872">
    <property type="term" value="F:metal ion binding"/>
    <property type="evidence" value="ECO:0007669"/>
    <property type="project" value="UniProtKB-KW"/>
</dbReference>
<evidence type="ECO:0000256" key="11">
    <source>
        <dbReference type="ARBA" id="ARBA00035585"/>
    </source>
</evidence>
<dbReference type="AlphaFoldDB" id="A0A839USF0"/>
<comment type="activity regulation">
    <text evidence="12">Na(+) is not transported, but it plays an essential structural role and its presence is essential for fluoride channel function.</text>
</comment>
<dbReference type="NCBIfam" id="TIGR00494">
    <property type="entry name" value="crcB"/>
    <property type="match status" value="1"/>
</dbReference>
<sequence>MIWLAIALGGGLGAMARYGANLWLYPLFEQRFPLPTLCINVLGSALMGVAYVWLIERGTDHPVLRHLLMTGFLGAFTTFSAFSLDAFALMRNGASLTAIAYVLLSVTSCIIAVSLAIKITSEYL</sequence>
<accession>A0A839USF0</accession>
<evidence type="ECO:0000256" key="7">
    <source>
        <dbReference type="ARBA" id="ARBA00023065"/>
    </source>
</evidence>
<dbReference type="Pfam" id="PF02537">
    <property type="entry name" value="CRCB"/>
    <property type="match status" value="1"/>
</dbReference>
<dbReference type="InterPro" id="IPR003691">
    <property type="entry name" value="FluC"/>
</dbReference>
<dbReference type="EMBL" id="JACHXZ010000002">
    <property type="protein sequence ID" value="MBB3168317.1"/>
    <property type="molecule type" value="Genomic_DNA"/>
</dbReference>
<comment type="caution">
    <text evidence="13">The sequence shown here is derived from an EMBL/GenBank/DDBJ whole genome shotgun (WGS) entry which is preliminary data.</text>
</comment>
<dbReference type="GO" id="GO:0005886">
    <property type="term" value="C:plasma membrane"/>
    <property type="evidence" value="ECO:0007669"/>
    <property type="project" value="UniProtKB-SubCell"/>
</dbReference>
<keyword evidence="4 12" id="KW-0812">Transmembrane</keyword>
<evidence type="ECO:0000256" key="2">
    <source>
        <dbReference type="ARBA" id="ARBA00022475"/>
    </source>
</evidence>